<dbReference type="AlphaFoldDB" id="A0A3M8CJ10"/>
<accession>A0A3M8CJ10</accession>
<protein>
    <submittedName>
        <fullName evidence="2">DNA gyrase inhibitor</fullName>
    </submittedName>
</protein>
<dbReference type="InterPro" id="IPR011256">
    <property type="entry name" value="Reg_factor_effector_dom_sf"/>
</dbReference>
<sequence length="151" mass="17244">METRVETLPNYRIAYVRQYGPYGPANLQAMQKLKKWAMEKGLLTESAILFGIPQDNPQTTLPEKCRYDACIAIRNDEQIDDLVCESELQGGVYVIFTIKHTAEDVQRAWTEIFPAIHNMGFQIDGKPILEKYSGDMLKNDFCEICVPIKPV</sequence>
<evidence type="ECO:0000313" key="3">
    <source>
        <dbReference type="Proteomes" id="UP000281915"/>
    </source>
</evidence>
<dbReference type="Gene3D" id="3.20.80.10">
    <property type="entry name" value="Regulatory factor, effector binding domain"/>
    <property type="match status" value="1"/>
</dbReference>
<dbReference type="PANTHER" id="PTHR40055:SF1">
    <property type="entry name" value="TRANSCRIPTIONAL REGULATOR YGIV-RELATED"/>
    <property type="match status" value="1"/>
</dbReference>
<comment type="caution">
    <text evidence="2">The sequence shown here is derived from an EMBL/GenBank/DDBJ whole genome shotgun (WGS) entry which is preliminary data.</text>
</comment>
<organism evidence="2 3">
    <name type="scientific">Brevibacillus panacihumi</name>
    <dbReference type="NCBI Taxonomy" id="497735"/>
    <lineage>
        <taxon>Bacteria</taxon>
        <taxon>Bacillati</taxon>
        <taxon>Bacillota</taxon>
        <taxon>Bacilli</taxon>
        <taxon>Bacillales</taxon>
        <taxon>Paenibacillaceae</taxon>
        <taxon>Brevibacillus</taxon>
    </lineage>
</organism>
<dbReference type="SMART" id="SM00871">
    <property type="entry name" value="AraC_E_bind"/>
    <property type="match status" value="1"/>
</dbReference>
<dbReference type="InterPro" id="IPR010499">
    <property type="entry name" value="AraC_E-bd"/>
</dbReference>
<dbReference type="SUPFAM" id="SSF55136">
    <property type="entry name" value="Probable bacterial effector-binding domain"/>
    <property type="match status" value="1"/>
</dbReference>
<dbReference type="InterPro" id="IPR029442">
    <property type="entry name" value="GyrI-like"/>
</dbReference>
<evidence type="ECO:0000313" key="2">
    <source>
        <dbReference type="EMBL" id="RNB75684.1"/>
    </source>
</evidence>
<dbReference type="Proteomes" id="UP000281915">
    <property type="component" value="Unassembled WGS sequence"/>
</dbReference>
<dbReference type="Pfam" id="PF06445">
    <property type="entry name" value="GyrI-like"/>
    <property type="match status" value="1"/>
</dbReference>
<proteinExistence type="predicted"/>
<evidence type="ECO:0000259" key="1">
    <source>
        <dbReference type="SMART" id="SM00871"/>
    </source>
</evidence>
<dbReference type="EMBL" id="RHHT01000045">
    <property type="protein sequence ID" value="RNB75684.1"/>
    <property type="molecule type" value="Genomic_DNA"/>
</dbReference>
<name>A0A3M8CJ10_9BACL</name>
<gene>
    <name evidence="2" type="ORF">EDM58_18585</name>
</gene>
<reference evidence="2 3" key="1">
    <citation type="submission" date="2018-10" db="EMBL/GenBank/DDBJ databases">
        <title>Phylogenomics of Brevibacillus.</title>
        <authorList>
            <person name="Dunlap C."/>
        </authorList>
    </citation>
    <scope>NUCLEOTIDE SEQUENCE [LARGE SCALE GENOMIC DNA]</scope>
    <source>
        <strain evidence="2 3">JCM 15085</strain>
    </source>
</reference>
<dbReference type="PANTHER" id="PTHR40055">
    <property type="entry name" value="TRANSCRIPTIONAL REGULATOR YGIV-RELATED"/>
    <property type="match status" value="1"/>
</dbReference>
<dbReference type="InterPro" id="IPR050908">
    <property type="entry name" value="SmbC-like"/>
</dbReference>
<feature type="domain" description="AraC effector-binding" evidence="1">
    <location>
        <begin position="1"/>
        <end position="149"/>
    </location>
</feature>
<dbReference type="RefSeq" id="WP_122914648.1">
    <property type="nucleotide sequence ID" value="NZ_JBNNOX010000033.1"/>
</dbReference>